<dbReference type="AlphaFoldDB" id="A0A0N4Z712"/>
<reference evidence="2" key="1">
    <citation type="submission" date="2017-02" db="UniProtKB">
        <authorList>
            <consortium name="WormBaseParasite"/>
        </authorList>
    </citation>
    <scope>IDENTIFICATION</scope>
</reference>
<sequence>MENFFDAHKGLATKSIYGKQKLNAEMNEYPNNNSIESESSQQSIIQSSNDMDGVSIGGCRVKIQSQVGYNHIKNIYTLRLKVTDMIMYKGNNFLKYPQKIDVLLSHDVFEKFIKPKNLKECLLFYNSSKHGSQEVELSDMKDYVIITKDGESLPSFSFYTASLSPKAYEFFFEFRLKFLLQHWSKENDICTPKPITTISNCPRKGTSSILVQILHKIQNSRKRILRVWDGSVFKKGTLVKTSSNEELPKLGFITNDNIPEMKDANNFGTESCKYSIDIGIPQKSLYDIWDKTKPGDWILLKCVSSFETYKHIVKFFIQDELQKEDSIKVYNFPDFSPLPKHLNAMAFAIQRKPLYFNCLRISLNIFDIKNFCDNIYDDMKITSQGSYDNESLPIINNTFSSEELINNCLNESTNILTKYFKSLDDPPIPAEIQESKSPKSSSCSLLSIQSTTKEKKFYGVDEIRNGTMIFVKNYKNQLLEELKLIDSQSITINLSYSLVSTGKTSINISMEPENIRNNFILELLYRSISDIFENKLSSFKAEAFSKGNGGNFKYEIIFKIKDNNINNPIEIIINFDANIKKVTTIHFDINNDVEEFPHSNEPEKKKMKL</sequence>
<accession>A0A0N4Z712</accession>
<evidence type="ECO:0000313" key="2">
    <source>
        <dbReference type="WBParaSite" id="PTRK_0000296600.1"/>
    </source>
</evidence>
<keyword evidence="1" id="KW-1185">Reference proteome</keyword>
<evidence type="ECO:0000313" key="1">
    <source>
        <dbReference type="Proteomes" id="UP000038045"/>
    </source>
</evidence>
<dbReference type="WBParaSite" id="PTRK_0000296600.1">
    <property type="protein sequence ID" value="PTRK_0000296600.1"/>
    <property type="gene ID" value="PTRK_0000296600"/>
</dbReference>
<proteinExistence type="predicted"/>
<name>A0A0N4Z712_PARTI</name>
<dbReference type="Proteomes" id="UP000038045">
    <property type="component" value="Unplaced"/>
</dbReference>
<protein>
    <submittedName>
        <fullName evidence="2">Protection of telomeres protein 1</fullName>
    </submittedName>
</protein>
<organism evidence="1 2">
    <name type="scientific">Parastrongyloides trichosuri</name>
    <name type="common">Possum-specific nematode worm</name>
    <dbReference type="NCBI Taxonomy" id="131310"/>
    <lineage>
        <taxon>Eukaryota</taxon>
        <taxon>Metazoa</taxon>
        <taxon>Ecdysozoa</taxon>
        <taxon>Nematoda</taxon>
        <taxon>Chromadorea</taxon>
        <taxon>Rhabditida</taxon>
        <taxon>Tylenchina</taxon>
        <taxon>Panagrolaimomorpha</taxon>
        <taxon>Strongyloidoidea</taxon>
        <taxon>Strongyloididae</taxon>
        <taxon>Parastrongyloides</taxon>
    </lineage>
</organism>